<dbReference type="Gene3D" id="1.20.1250.20">
    <property type="entry name" value="MFS general substrate transporter like domains"/>
    <property type="match status" value="1"/>
</dbReference>
<dbReference type="GO" id="GO:0016020">
    <property type="term" value="C:membrane"/>
    <property type="evidence" value="ECO:0007669"/>
    <property type="project" value="UniProtKB-SubCell"/>
</dbReference>
<evidence type="ECO:0000256" key="1">
    <source>
        <dbReference type="ARBA" id="ARBA00004141"/>
    </source>
</evidence>
<feature type="domain" description="Major facilitator superfamily (MFS) profile" evidence="7">
    <location>
        <begin position="1"/>
        <end position="253"/>
    </location>
</feature>
<evidence type="ECO:0000256" key="3">
    <source>
        <dbReference type="ARBA" id="ARBA00022692"/>
    </source>
</evidence>
<keyword evidence="3 6" id="KW-0812">Transmembrane</keyword>
<dbReference type="InterPro" id="IPR050360">
    <property type="entry name" value="MFS_Sugar_Transporters"/>
</dbReference>
<dbReference type="GO" id="GO:0005351">
    <property type="term" value="F:carbohydrate:proton symporter activity"/>
    <property type="evidence" value="ECO:0007669"/>
    <property type="project" value="TreeGrafter"/>
</dbReference>
<sequence length="253" mass="28095">MSVYALGSASVVISSRTEAQIQAGRALHYIYLGMQMAVIPTTLTELAPAKVRGGMGVLYWLSIKVGGLVVTSITRGTSSIHSNAAWRIPFGLILVLPFIISWSIWFVPESPRWLLLRGRHAEALASLTRLKPKDTPEETIREEFEIISQKVAHQLEKKRFRDLFTPQNRQRTCVVVTANFFQQATGQAFASQYGTLFVKQLKSINAFSVTLGTNAVDIGAIAISGSLIDRVGRRYIDRSFPWAHKTEMLTTIG</sequence>
<name>A0A1Q5UPR6_9EURO</name>
<organism evidence="8 9">
    <name type="scientific">Penicillium subrubescens</name>
    <dbReference type="NCBI Taxonomy" id="1316194"/>
    <lineage>
        <taxon>Eukaryota</taxon>
        <taxon>Fungi</taxon>
        <taxon>Dikarya</taxon>
        <taxon>Ascomycota</taxon>
        <taxon>Pezizomycotina</taxon>
        <taxon>Eurotiomycetes</taxon>
        <taxon>Eurotiomycetidae</taxon>
        <taxon>Eurotiales</taxon>
        <taxon>Aspergillaceae</taxon>
        <taxon>Penicillium</taxon>
    </lineage>
</organism>
<dbReference type="SUPFAM" id="SSF103473">
    <property type="entry name" value="MFS general substrate transporter"/>
    <property type="match status" value="1"/>
</dbReference>
<evidence type="ECO:0000256" key="4">
    <source>
        <dbReference type="ARBA" id="ARBA00022989"/>
    </source>
</evidence>
<evidence type="ECO:0000313" key="9">
    <source>
        <dbReference type="Proteomes" id="UP000186955"/>
    </source>
</evidence>
<protein>
    <submittedName>
        <fullName evidence="8">Hexose transporter HXT13</fullName>
    </submittedName>
</protein>
<evidence type="ECO:0000313" key="8">
    <source>
        <dbReference type="EMBL" id="OKP14459.1"/>
    </source>
</evidence>
<keyword evidence="5 6" id="KW-0472">Membrane</keyword>
<accession>A0A1Q5UPR6</accession>
<gene>
    <name evidence="8" type="ORF">PENSUB_14071</name>
</gene>
<dbReference type="PANTHER" id="PTHR48022">
    <property type="entry name" value="PLASTIDIC GLUCOSE TRANSPORTER 4"/>
    <property type="match status" value="1"/>
</dbReference>
<dbReference type="InterPro" id="IPR036259">
    <property type="entry name" value="MFS_trans_sf"/>
</dbReference>
<dbReference type="PROSITE" id="PS50850">
    <property type="entry name" value="MFS"/>
    <property type="match status" value="1"/>
</dbReference>
<keyword evidence="4 6" id="KW-1133">Transmembrane helix</keyword>
<dbReference type="PANTHER" id="PTHR48022:SF77">
    <property type="entry name" value="MAJOR FACILITATOR SUPERFAMILY (MFS) PROFILE DOMAIN-CONTAINING PROTEIN"/>
    <property type="match status" value="1"/>
</dbReference>
<feature type="transmembrane region" description="Helical" evidence="6">
    <location>
        <begin position="86"/>
        <end position="107"/>
    </location>
</feature>
<evidence type="ECO:0000256" key="6">
    <source>
        <dbReference type="SAM" id="Phobius"/>
    </source>
</evidence>
<dbReference type="InterPro" id="IPR020846">
    <property type="entry name" value="MFS_dom"/>
</dbReference>
<evidence type="ECO:0000256" key="5">
    <source>
        <dbReference type="ARBA" id="ARBA00023136"/>
    </source>
</evidence>
<evidence type="ECO:0000259" key="7">
    <source>
        <dbReference type="PROSITE" id="PS50850"/>
    </source>
</evidence>
<evidence type="ECO:0000256" key="2">
    <source>
        <dbReference type="ARBA" id="ARBA00010992"/>
    </source>
</evidence>
<reference evidence="8 9" key="1">
    <citation type="submission" date="2016-10" db="EMBL/GenBank/DDBJ databases">
        <title>Genome sequence of the ascomycete fungus Penicillium subrubescens.</title>
        <authorList>
            <person name="De Vries R.P."/>
            <person name="Peng M."/>
            <person name="Dilokpimol A."/>
            <person name="Hilden K."/>
            <person name="Makela M.R."/>
            <person name="Grigoriev I."/>
            <person name="Riley R."/>
            <person name="Granchi Z."/>
        </authorList>
    </citation>
    <scope>NUCLEOTIDE SEQUENCE [LARGE SCALE GENOMIC DNA]</scope>
    <source>
        <strain evidence="8 9">CBS 132785</strain>
    </source>
</reference>
<keyword evidence="9" id="KW-1185">Reference proteome</keyword>
<proteinExistence type="inferred from homology"/>
<dbReference type="AlphaFoldDB" id="A0A1Q5UPR6"/>
<dbReference type="EMBL" id="MNBE01000098">
    <property type="protein sequence ID" value="OKP14459.1"/>
    <property type="molecule type" value="Genomic_DNA"/>
</dbReference>
<dbReference type="Pfam" id="PF00083">
    <property type="entry name" value="Sugar_tr"/>
    <property type="match status" value="1"/>
</dbReference>
<comment type="caution">
    <text evidence="8">The sequence shown here is derived from an EMBL/GenBank/DDBJ whole genome shotgun (WGS) entry which is preliminary data.</text>
</comment>
<feature type="transmembrane region" description="Helical" evidence="6">
    <location>
        <begin position="56"/>
        <end position="74"/>
    </location>
</feature>
<dbReference type="Proteomes" id="UP000186955">
    <property type="component" value="Unassembled WGS sequence"/>
</dbReference>
<comment type="subcellular location">
    <subcellularLocation>
        <location evidence="1">Membrane</location>
        <topology evidence="1">Multi-pass membrane protein</topology>
    </subcellularLocation>
</comment>
<comment type="similarity">
    <text evidence="2">Belongs to the major facilitator superfamily. Sugar transporter (TC 2.A.1.1) family.</text>
</comment>
<dbReference type="InterPro" id="IPR005828">
    <property type="entry name" value="MFS_sugar_transport-like"/>
</dbReference>